<comment type="caution">
    <text evidence="2">The sequence shown here is derived from an EMBL/GenBank/DDBJ whole genome shotgun (WGS) entry which is preliminary data.</text>
</comment>
<keyword evidence="1" id="KW-0472">Membrane</keyword>
<proteinExistence type="predicted"/>
<protein>
    <submittedName>
        <fullName evidence="2">Uncharacterized protein</fullName>
    </submittedName>
</protein>
<evidence type="ECO:0000256" key="1">
    <source>
        <dbReference type="SAM" id="Phobius"/>
    </source>
</evidence>
<evidence type="ECO:0000313" key="3">
    <source>
        <dbReference type="Proteomes" id="UP000828390"/>
    </source>
</evidence>
<dbReference type="Proteomes" id="UP000828390">
    <property type="component" value="Unassembled WGS sequence"/>
</dbReference>
<evidence type="ECO:0000313" key="2">
    <source>
        <dbReference type="EMBL" id="KAH3874602.1"/>
    </source>
</evidence>
<gene>
    <name evidence="2" type="ORF">DPMN_037849</name>
</gene>
<sequence length="271" mass="31239">MSWYYVGEGLSNLVIPESILSVVRRRLEYYKWFVGTSIASGLGLGFYSWLGNKLLRKDVEFARRRGRGKLLSALKPKVHTRYPDVPRAHIDYVPYIPGFTRLRKKRASTVITTVLTQRQRRAAVNASMAKRRYTKRYRKKRGTRRGRRRRTTGRGLTIRGNRRSVYRRECIISWNTPVSASDTPTKLDFSLKDAMGTAIRQIDQNYDEFKIVKAQLYLTGFVERLLDDPNYKPPYNKGSLQGVILTVNDISPNVKPIPLVGMHQMAGVRLT</sequence>
<dbReference type="EMBL" id="JAIWYP010000002">
    <property type="protein sequence ID" value="KAH3874602.1"/>
    <property type="molecule type" value="Genomic_DNA"/>
</dbReference>
<accession>A0A9D4MFU9</accession>
<feature type="transmembrane region" description="Helical" evidence="1">
    <location>
        <begin position="29"/>
        <end position="50"/>
    </location>
</feature>
<keyword evidence="1" id="KW-1133">Transmembrane helix</keyword>
<reference evidence="2" key="1">
    <citation type="journal article" date="2019" name="bioRxiv">
        <title>The Genome of the Zebra Mussel, Dreissena polymorpha: A Resource for Invasive Species Research.</title>
        <authorList>
            <person name="McCartney M.A."/>
            <person name="Auch B."/>
            <person name="Kono T."/>
            <person name="Mallez S."/>
            <person name="Zhang Y."/>
            <person name="Obille A."/>
            <person name="Becker A."/>
            <person name="Abrahante J.E."/>
            <person name="Garbe J."/>
            <person name="Badalamenti J.P."/>
            <person name="Herman A."/>
            <person name="Mangelson H."/>
            <person name="Liachko I."/>
            <person name="Sullivan S."/>
            <person name="Sone E.D."/>
            <person name="Koren S."/>
            <person name="Silverstein K.A.T."/>
            <person name="Beckman K.B."/>
            <person name="Gohl D.M."/>
        </authorList>
    </citation>
    <scope>NUCLEOTIDE SEQUENCE</scope>
    <source>
        <strain evidence="2">Duluth1</strain>
        <tissue evidence="2">Whole animal</tissue>
    </source>
</reference>
<keyword evidence="3" id="KW-1185">Reference proteome</keyword>
<reference evidence="2" key="2">
    <citation type="submission" date="2020-11" db="EMBL/GenBank/DDBJ databases">
        <authorList>
            <person name="McCartney M.A."/>
            <person name="Auch B."/>
            <person name="Kono T."/>
            <person name="Mallez S."/>
            <person name="Becker A."/>
            <person name="Gohl D.M."/>
            <person name="Silverstein K.A.T."/>
            <person name="Koren S."/>
            <person name="Bechman K.B."/>
            <person name="Herman A."/>
            <person name="Abrahante J.E."/>
            <person name="Garbe J."/>
        </authorList>
    </citation>
    <scope>NUCLEOTIDE SEQUENCE</scope>
    <source>
        <strain evidence="2">Duluth1</strain>
        <tissue evidence="2">Whole animal</tissue>
    </source>
</reference>
<keyword evidence="1" id="KW-0812">Transmembrane</keyword>
<organism evidence="2 3">
    <name type="scientific">Dreissena polymorpha</name>
    <name type="common">Zebra mussel</name>
    <name type="synonym">Mytilus polymorpha</name>
    <dbReference type="NCBI Taxonomy" id="45954"/>
    <lineage>
        <taxon>Eukaryota</taxon>
        <taxon>Metazoa</taxon>
        <taxon>Spiralia</taxon>
        <taxon>Lophotrochozoa</taxon>
        <taxon>Mollusca</taxon>
        <taxon>Bivalvia</taxon>
        <taxon>Autobranchia</taxon>
        <taxon>Heteroconchia</taxon>
        <taxon>Euheterodonta</taxon>
        <taxon>Imparidentia</taxon>
        <taxon>Neoheterodontei</taxon>
        <taxon>Myida</taxon>
        <taxon>Dreissenoidea</taxon>
        <taxon>Dreissenidae</taxon>
        <taxon>Dreissena</taxon>
    </lineage>
</organism>
<name>A0A9D4MFU9_DREPO</name>
<dbReference type="AlphaFoldDB" id="A0A9D4MFU9"/>